<keyword evidence="2" id="KW-1185">Reference proteome</keyword>
<dbReference type="RefSeq" id="WP_229986916.1">
    <property type="nucleotide sequence ID" value="NZ_JAJJMO010000001.1"/>
</dbReference>
<accession>A0ABS8MN16</accession>
<dbReference type="EMBL" id="JAJJMO010000001">
    <property type="protein sequence ID" value="MCC9070164.1"/>
    <property type="molecule type" value="Genomic_DNA"/>
</dbReference>
<comment type="caution">
    <text evidence="1">The sequence shown here is derived from an EMBL/GenBank/DDBJ whole genome shotgun (WGS) entry which is preliminary data.</text>
</comment>
<dbReference type="InterPro" id="IPR050708">
    <property type="entry name" value="T6SS_VgrG/RHS"/>
</dbReference>
<dbReference type="PANTHER" id="PTHR32305:SF15">
    <property type="entry name" value="PROTEIN RHSA-RELATED"/>
    <property type="match status" value="1"/>
</dbReference>
<dbReference type="Proteomes" id="UP001430919">
    <property type="component" value="Unassembled WGS sequence"/>
</dbReference>
<dbReference type="Gene3D" id="2.180.10.10">
    <property type="entry name" value="RHS repeat-associated core"/>
    <property type="match status" value="1"/>
</dbReference>
<proteinExistence type="predicted"/>
<protein>
    <submittedName>
        <fullName evidence="1">RHS repeat-associated core domain-containing protein</fullName>
    </submittedName>
</protein>
<evidence type="ECO:0000313" key="1">
    <source>
        <dbReference type="EMBL" id="MCC9070164.1"/>
    </source>
</evidence>
<dbReference type="PANTHER" id="PTHR32305">
    <property type="match status" value="1"/>
</dbReference>
<reference evidence="1" key="1">
    <citation type="submission" date="2021-11" db="EMBL/GenBank/DDBJ databases">
        <title>Description of novel Flavobacterium species.</title>
        <authorList>
            <person name="Saticioglu I.B."/>
            <person name="Ay H."/>
            <person name="Altun S."/>
            <person name="Duman M."/>
        </authorList>
    </citation>
    <scope>NUCLEOTIDE SEQUENCE</scope>
    <source>
        <strain evidence="1">F-65</strain>
    </source>
</reference>
<organism evidence="1 2">
    <name type="scientific">Flavobacterium pisciphilum</name>
    <dbReference type="NCBI Taxonomy" id="2893755"/>
    <lineage>
        <taxon>Bacteria</taxon>
        <taxon>Pseudomonadati</taxon>
        <taxon>Bacteroidota</taxon>
        <taxon>Flavobacteriia</taxon>
        <taxon>Flavobacteriales</taxon>
        <taxon>Flavobacteriaceae</taxon>
        <taxon>Flavobacterium</taxon>
    </lineage>
</organism>
<sequence>MQYFPTAEGYVNNTPVNGTNSYNYVFNYTDHLVNVRLSYKKNAQNVLEILEENNYYPFGLKHEGYNTDNKQQNYKYKYNGKELQDELGLNMYDYGARNYDPAIGRWMNIDLLGEISESESPFQYVHNNPIIFVDPTGLTGEAFETVYKDTKGNTLLDTNDGSNDIIVVPNSQLKKFKELIKNTSTSMSDSQEWNDNMKASFLGMKTVNQMNSLLDGFTTQWSRQNAINYLQNPTLGNALAMSYSEALSQWSDPQKLIAAASTAVLGFRPRAATIPIEVTEESIAKALKGSNMRTAQGAVSIPAVERYVRMLENGSVPPPIKVAGDIIVDGNHRYIAGRLVGTTPPTVPGSISASQANKVVPIQNTVATKVDWGNH</sequence>
<dbReference type="NCBIfam" id="TIGR03696">
    <property type="entry name" value="Rhs_assc_core"/>
    <property type="match status" value="1"/>
</dbReference>
<dbReference type="InterPro" id="IPR022385">
    <property type="entry name" value="Rhs_assc_core"/>
</dbReference>
<evidence type="ECO:0000313" key="2">
    <source>
        <dbReference type="Proteomes" id="UP001430919"/>
    </source>
</evidence>
<name>A0ABS8MN16_9FLAO</name>
<gene>
    <name evidence="1" type="ORF">LNQ49_00900</name>
</gene>